<keyword evidence="2" id="KW-1185">Reference proteome</keyword>
<reference evidence="2" key="1">
    <citation type="submission" date="2016-10" db="EMBL/GenBank/DDBJ databases">
        <authorList>
            <person name="Varghese N."/>
            <person name="Submissions S."/>
        </authorList>
    </citation>
    <scope>NUCLEOTIDE SEQUENCE [LARGE SCALE GENOMIC DNA]</scope>
    <source>
        <strain evidence="2">ATCC 25963</strain>
    </source>
</reference>
<proteinExistence type="predicted"/>
<protein>
    <submittedName>
        <fullName evidence="1">Uncharacterized protein</fullName>
    </submittedName>
</protein>
<dbReference type="Proteomes" id="UP000199400">
    <property type="component" value="Unassembled WGS sequence"/>
</dbReference>
<dbReference type="RefSeq" id="WP_143141362.1">
    <property type="nucleotide sequence ID" value="NZ_FOMX01000045.1"/>
</dbReference>
<organism evidence="1 2">
    <name type="scientific">Nannocystis exedens</name>
    <dbReference type="NCBI Taxonomy" id="54"/>
    <lineage>
        <taxon>Bacteria</taxon>
        <taxon>Pseudomonadati</taxon>
        <taxon>Myxococcota</taxon>
        <taxon>Polyangia</taxon>
        <taxon>Nannocystales</taxon>
        <taxon>Nannocystaceae</taxon>
        <taxon>Nannocystis</taxon>
    </lineage>
</organism>
<accession>A0A1I2HN07</accession>
<dbReference type="EMBL" id="FOMX01000045">
    <property type="protein sequence ID" value="SFF31504.1"/>
    <property type="molecule type" value="Genomic_DNA"/>
</dbReference>
<evidence type="ECO:0000313" key="2">
    <source>
        <dbReference type="Proteomes" id="UP000199400"/>
    </source>
</evidence>
<sequence length="67" mass="7030">MTEVKGAAAAMPRENLGKSASYRRRETIALTAEPTAKARLVGDGDVVFAHIGRGRSWMGGGGRELGS</sequence>
<dbReference type="AlphaFoldDB" id="A0A1I2HN07"/>
<name>A0A1I2HN07_9BACT</name>
<evidence type="ECO:0000313" key="1">
    <source>
        <dbReference type="EMBL" id="SFF31504.1"/>
    </source>
</evidence>
<gene>
    <name evidence="1" type="ORF">SAMN02745121_08103</name>
</gene>